<accession>A0A6J4U747</accession>
<dbReference type="AlphaFoldDB" id="A0A6J4U747"/>
<reference evidence="1" key="1">
    <citation type="submission" date="2020-02" db="EMBL/GenBank/DDBJ databases">
        <authorList>
            <person name="Meier V. D."/>
        </authorList>
    </citation>
    <scope>NUCLEOTIDE SEQUENCE</scope>
    <source>
        <strain evidence="1">AVDCRST_MAG43</strain>
    </source>
</reference>
<name>A0A6J4U747_9BACT</name>
<dbReference type="EMBL" id="CADCWI010000015">
    <property type="protein sequence ID" value="CAA9542456.1"/>
    <property type="molecule type" value="Genomic_DNA"/>
</dbReference>
<proteinExistence type="predicted"/>
<organism evidence="1">
    <name type="scientific">uncultured Thermomicrobiales bacterium</name>
    <dbReference type="NCBI Taxonomy" id="1645740"/>
    <lineage>
        <taxon>Bacteria</taxon>
        <taxon>Pseudomonadati</taxon>
        <taxon>Thermomicrobiota</taxon>
        <taxon>Thermomicrobia</taxon>
        <taxon>Thermomicrobiales</taxon>
        <taxon>environmental samples</taxon>
    </lineage>
</organism>
<gene>
    <name evidence="1" type="ORF">AVDCRST_MAG43-255</name>
</gene>
<evidence type="ECO:0000313" key="1">
    <source>
        <dbReference type="EMBL" id="CAA9542456.1"/>
    </source>
</evidence>
<protein>
    <submittedName>
        <fullName evidence="1">Uncharacterized protein</fullName>
    </submittedName>
</protein>
<sequence length="76" mass="8294">MGSKNDTLDYLNDQLRTEFLDRYAAGWRVTTYTCCEDVNEPHQIQVSKGGGGAGIVNWTAAGRSPELALEVAMVMA</sequence>